<accession>A0A926ZH88</accession>
<dbReference type="Gene3D" id="3.90.1580.10">
    <property type="entry name" value="paralog of FGE (formylglycine-generating enzyme)"/>
    <property type="match status" value="1"/>
</dbReference>
<dbReference type="EMBL" id="JACJPW010000035">
    <property type="protein sequence ID" value="MBD2182364.1"/>
    <property type="molecule type" value="Genomic_DNA"/>
</dbReference>
<sequence>MQLCRAGTLALFEDIDRTTFSQQPHPEFSPVGWHLGHIGYAEALWLLEHCAKSQLPPLTKDGKIIPYRHLLAADGLLKGERVNLPTLAEICAYLDTVRKEVFDYLERAPLDEEERLWRFIIQHESQHSEIIYFLLQLQRRSSLNPQFSETQLITDNGQLTETIAIPAGEFEMGNDTIDALDNERPCHRVYLDTYQIDRYPVTCGQYRLFMEAGGYQNRQWWTPAGWEWLQANQFTQPLYWIEDSAWDDRPVCGVSWYEADAFARFVGKRLPTEAEWEKAASWDAAANRRRTYPWGEEKPNAHLCNHDCIKQKQQGNSAIQNPTTPVTAYPAGQSAYGLYDTLGNVWEWTSSWFDGYEGFEYYPYRGYSQVYFDRQHRVLKGGSWATRPWALRCSFRNWYHPGVRQILAGFRCAIGRG</sequence>
<evidence type="ECO:0000313" key="6">
    <source>
        <dbReference type="EMBL" id="MBD2182364.1"/>
    </source>
</evidence>
<evidence type="ECO:0000259" key="4">
    <source>
        <dbReference type="Pfam" id="PF03781"/>
    </source>
</evidence>
<evidence type="ECO:0000256" key="3">
    <source>
        <dbReference type="ARBA" id="ARBA00037882"/>
    </source>
</evidence>
<reference evidence="6" key="1">
    <citation type="journal article" date="2015" name="ISME J.">
        <title>Draft Genome Sequence of Streptomyces incarnatus NRRL8089, which Produces the Nucleoside Antibiotic Sinefungin.</title>
        <authorList>
            <person name="Oshima K."/>
            <person name="Hattori M."/>
            <person name="Shimizu H."/>
            <person name="Fukuda K."/>
            <person name="Nemoto M."/>
            <person name="Inagaki K."/>
            <person name="Tamura T."/>
        </authorList>
    </citation>
    <scope>NUCLEOTIDE SEQUENCE</scope>
    <source>
        <strain evidence="6">FACHB-1375</strain>
    </source>
</reference>
<protein>
    <submittedName>
        <fullName evidence="6">Ergothioneine biosynthesis protein EgtB</fullName>
    </submittedName>
</protein>
<reference evidence="6" key="2">
    <citation type="submission" date="2020-08" db="EMBL/GenBank/DDBJ databases">
        <authorList>
            <person name="Chen M."/>
            <person name="Teng W."/>
            <person name="Zhao L."/>
            <person name="Hu C."/>
            <person name="Zhou Y."/>
            <person name="Han B."/>
            <person name="Song L."/>
            <person name="Shu W."/>
        </authorList>
    </citation>
    <scope>NUCLEOTIDE SEQUENCE</scope>
    <source>
        <strain evidence="6">FACHB-1375</strain>
    </source>
</reference>
<dbReference type="Proteomes" id="UP000641646">
    <property type="component" value="Unassembled WGS sequence"/>
</dbReference>
<comment type="caution">
    <text evidence="6">The sequence shown here is derived from an EMBL/GenBank/DDBJ whole genome shotgun (WGS) entry which is preliminary data.</text>
</comment>
<dbReference type="Pfam" id="PF12867">
    <property type="entry name" value="DinB_2"/>
    <property type="match status" value="1"/>
</dbReference>
<keyword evidence="2" id="KW-0408">Iron</keyword>
<evidence type="ECO:0000313" key="7">
    <source>
        <dbReference type="Proteomes" id="UP000641646"/>
    </source>
</evidence>
<dbReference type="InterPro" id="IPR051043">
    <property type="entry name" value="Sulfatase_Mod_Factor_Kinase"/>
</dbReference>
<evidence type="ECO:0000256" key="2">
    <source>
        <dbReference type="ARBA" id="ARBA00023004"/>
    </source>
</evidence>
<comment type="pathway">
    <text evidence="3">Amino-acid biosynthesis; ergothioneine biosynthesis.</text>
</comment>
<proteinExistence type="predicted"/>
<dbReference type="PANTHER" id="PTHR23150:SF36">
    <property type="entry name" value="HERCYNINE OXYGENASE"/>
    <property type="match status" value="1"/>
</dbReference>
<dbReference type="InterPro" id="IPR042095">
    <property type="entry name" value="SUMF_sf"/>
</dbReference>
<dbReference type="SUPFAM" id="SSF56436">
    <property type="entry name" value="C-type lectin-like"/>
    <property type="match status" value="1"/>
</dbReference>
<feature type="domain" description="DinB-like" evidence="5">
    <location>
        <begin position="4"/>
        <end position="130"/>
    </location>
</feature>
<dbReference type="SUPFAM" id="SSF109854">
    <property type="entry name" value="DinB/YfiT-like putative metalloenzymes"/>
    <property type="match status" value="1"/>
</dbReference>
<gene>
    <name evidence="6" type="primary">egtB</name>
    <name evidence="6" type="ORF">H6G03_14885</name>
</gene>
<evidence type="ECO:0000259" key="5">
    <source>
        <dbReference type="Pfam" id="PF12867"/>
    </source>
</evidence>
<evidence type="ECO:0000256" key="1">
    <source>
        <dbReference type="ARBA" id="ARBA00023002"/>
    </source>
</evidence>
<feature type="domain" description="Sulfatase-modifying factor enzyme-like" evidence="4">
    <location>
        <begin position="159"/>
        <end position="413"/>
    </location>
</feature>
<name>A0A926ZH88_9CYAN</name>
<keyword evidence="7" id="KW-1185">Reference proteome</keyword>
<dbReference type="InterPro" id="IPR005532">
    <property type="entry name" value="SUMF_dom"/>
</dbReference>
<organism evidence="6 7">
    <name type="scientific">Aerosakkonema funiforme FACHB-1375</name>
    <dbReference type="NCBI Taxonomy" id="2949571"/>
    <lineage>
        <taxon>Bacteria</taxon>
        <taxon>Bacillati</taxon>
        <taxon>Cyanobacteriota</taxon>
        <taxon>Cyanophyceae</taxon>
        <taxon>Oscillatoriophycideae</taxon>
        <taxon>Aerosakkonematales</taxon>
        <taxon>Aerosakkonemataceae</taxon>
        <taxon>Aerosakkonema</taxon>
    </lineage>
</organism>
<keyword evidence="1" id="KW-0560">Oxidoreductase</keyword>
<dbReference type="InterPro" id="IPR024775">
    <property type="entry name" value="DinB-like"/>
</dbReference>
<dbReference type="AlphaFoldDB" id="A0A926ZH88"/>
<dbReference type="InterPro" id="IPR016187">
    <property type="entry name" value="CTDL_fold"/>
</dbReference>
<dbReference type="Gene3D" id="1.20.120.450">
    <property type="entry name" value="dinb family like domain"/>
    <property type="match status" value="1"/>
</dbReference>
<dbReference type="PANTHER" id="PTHR23150">
    <property type="entry name" value="SULFATASE MODIFYING FACTOR 1, 2"/>
    <property type="match status" value="1"/>
</dbReference>
<dbReference type="InterPro" id="IPR034660">
    <property type="entry name" value="DinB/YfiT-like"/>
</dbReference>
<dbReference type="Pfam" id="PF03781">
    <property type="entry name" value="FGE-sulfatase"/>
    <property type="match status" value="1"/>
</dbReference>